<keyword evidence="4" id="KW-1185">Reference proteome</keyword>
<evidence type="ECO:0008006" key="5">
    <source>
        <dbReference type="Google" id="ProtNLM"/>
    </source>
</evidence>
<dbReference type="PANTHER" id="PTHR37476">
    <property type="entry name" value="COILED-COIL DOMAIN-CONTAINING PROTEIN 171"/>
    <property type="match status" value="1"/>
</dbReference>
<dbReference type="PANTHER" id="PTHR37476:SF1">
    <property type="entry name" value="COILED-COIL DOMAIN-CONTAINING PROTEIN 171"/>
    <property type="match status" value="1"/>
</dbReference>
<feature type="compositionally biased region" description="Polar residues" evidence="2">
    <location>
        <begin position="25"/>
        <end position="57"/>
    </location>
</feature>
<reference evidence="3" key="1">
    <citation type="submission" date="2021-01" db="EMBL/GenBank/DDBJ databases">
        <authorList>
            <person name="Zahm M."/>
            <person name="Roques C."/>
            <person name="Cabau C."/>
            <person name="Klopp C."/>
            <person name="Donnadieu C."/>
            <person name="Jouanno E."/>
            <person name="Lampietro C."/>
            <person name="Louis A."/>
            <person name="Herpin A."/>
            <person name="Echchiki A."/>
            <person name="Berthelot C."/>
            <person name="Parey E."/>
            <person name="Roest-Crollius H."/>
            <person name="Braasch I."/>
            <person name="Postlethwait J."/>
            <person name="Bobe J."/>
            <person name="Montfort J."/>
            <person name="Bouchez O."/>
            <person name="Begum T."/>
            <person name="Mejri S."/>
            <person name="Adams A."/>
            <person name="Chen W.-J."/>
            <person name="Guiguen Y."/>
        </authorList>
    </citation>
    <scope>NUCLEOTIDE SEQUENCE</scope>
    <source>
        <strain evidence="3">YG-15Mar2019-1</strain>
        <tissue evidence="3">Brain</tissue>
    </source>
</reference>
<feature type="region of interest" description="Disordered" evidence="2">
    <location>
        <begin position="1"/>
        <end position="57"/>
    </location>
</feature>
<feature type="coiled-coil region" evidence="1">
    <location>
        <begin position="1092"/>
        <end position="1147"/>
    </location>
</feature>
<protein>
    <recommendedName>
        <fullName evidence="5">Coiled-coil domain-containing protein 171</fullName>
    </recommendedName>
</protein>
<dbReference type="EMBL" id="JAFDVH010000017">
    <property type="protein sequence ID" value="KAG7461769.1"/>
    <property type="molecule type" value="Genomic_DNA"/>
</dbReference>
<feature type="coiled-coil region" evidence="1">
    <location>
        <begin position="981"/>
        <end position="1060"/>
    </location>
</feature>
<evidence type="ECO:0000256" key="1">
    <source>
        <dbReference type="SAM" id="Coils"/>
    </source>
</evidence>
<evidence type="ECO:0000313" key="4">
    <source>
        <dbReference type="Proteomes" id="UP001046870"/>
    </source>
</evidence>
<dbReference type="OrthoDB" id="287623at2759"/>
<evidence type="ECO:0000256" key="2">
    <source>
        <dbReference type="SAM" id="MobiDB-lite"/>
    </source>
</evidence>
<organism evidence="3 4">
    <name type="scientific">Megalops atlanticus</name>
    <name type="common">Tarpon</name>
    <name type="synonym">Clupea gigantea</name>
    <dbReference type="NCBI Taxonomy" id="7932"/>
    <lineage>
        <taxon>Eukaryota</taxon>
        <taxon>Metazoa</taxon>
        <taxon>Chordata</taxon>
        <taxon>Craniata</taxon>
        <taxon>Vertebrata</taxon>
        <taxon>Euteleostomi</taxon>
        <taxon>Actinopterygii</taxon>
        <taxon>Neopterygii</taxon>
        <taxon>Teleostei</taxon>
        <taxon>Elopiformes</taxon>
        <taxon>Megalopidae</taxon>
        <taxon>Megalops</taxon>
    </lineage>
</organism>
<feature type="compositionally biased region" description="Polar residues" evidence="2">
    <location>
        <begin position="1290"/>
        <end position="1308"/>
    </location>
</feature>
<feature type="compositionally biased region" description="Low complexity" evidence="2">
    <location>
        <begin position="1321"/>
        <end position="1331"/>
    </location>
</feature>
<gene>
    <name evidence="3" type="ORF">MATL_G00194520</name>
</gene>
<proteinExistence type="predicted"/>
<feature type="region of interest" description="Disordered" evidence="2">
    <location>
        <begin position="1290"/>
        <end position="1331"/>
    </location>
</feature>
<sequence>MPTEPPAASVRSRQKTPTKNKDTTPSKQNPRTSHQKHTAQSPKSHRTSSTETQVTPQDEITRLKEIVCHLQSEHQSQNKQTHDMSAPSDLRWRINKLEKDKLELTTKYNEEVSKYEGEVARLRASVERGEAQRQNLEYEIAVVRRDATAERNMAEEKMAALYGMNEQLKVHAAELQQRVSDLEKALDITRHARDEDQQALQLELEERDRLLLSANAEIDLLNAEKKRLDSLLQEQEDTLVVLRRKMEQLQREKERDGESLRRRAGELEYVSEREQRFKRELEIAQQKVKALEESVESERAAHLESKFNSEIIQLRIRDLEAALQVEKSAQMEALSSLELMKQKFGEVERAYEQERDKAKDSLQQLAQLEKDYLSKKAELGDELKEKNKVMADLIEKIQNYEKQQAESRLQLEKAQMHHTFLEESYESFRRELEQILHRCAVSDPRVAEEPGEGKHSPSVLMDSLKRTLTHYQDNLERTARELQDLKKMYESATQECDLYEEMNRTLKKNIEEAHVGLARANEELLQLRSGRADSEAQAGRAQADLCDAQRRWEAERERAAGAEREIHRLSQLYQKDSQEKLTFLHDLYQRLVAGCVLIKQPQGLLGSFSWPELCAVLQEHADALTSDLSRANEKISHLEFVCQNKSEAVRELQQTQETTFSKLAEQMKKREGDWQMQRKDLEEHYSSLTTEVQARAQKWQRAAEEAQEKVESLERIRNQMAMDLASLQNLLPQTRREGAALLAACALLAGALCPLYSQLCALTGQKALLLEQVGAGEAFEGEIRSLVDALTAESKTRKQPGSSLGLGQAKPPKGHIRAFRKCAIAVVAANRLRRLGQRSRVLFTLDQGLDDLPALCVSTAEARSSASCSGQGRAAQQNSMALQWLRSRDLLALVLSSVGELQDAMSKEEGGTPSSGPGVLAAARSCFAKLMERLMAEMDSTSRVWCREKGALTRRLGQGLHKLSSNAQSDMPATLTRKHVVAELQQRILGFTQRLHSAEVERRSLRLEVAQYKRSVREVKKEADRALGLKEHQQPAGVPVERFESMCQELSSALEREEQAQALLHEQAQQLHQLGLRLELHSGEEAEKDRTLDEAVKSLSEAKMELKRKDQSLRQLGRHLSQLQQDKRQLEESIRHAESALRMAAKNKDSLAGYMRSVEGILSDVKERILLSRAAATREDFTLQLPRVHLDMAGSERLMGGPEVAACQSFISSFMDLYQMACSRMALLEKEISSHQSHISALKSELQDACLRENQCFVPVPEPPLSASPLSLPELPLSFAALHAEADISLSETPGNSRSKQPGSSLSGSLKTTRRLKKSSKSSSGGSSRSK</sequence>
<dbReference type="Proteomes" id="UP001046870">
    <property type="component" value="Chromosome 17"/>
</dbReference>
<comment type="caution">
    <text evidence="3">The sequence shown here is derived from an EMBL/GenBank/DDBJ whole genome shotgun (WGS) entry which is preliminary data.</text>
</comment>
<keyword evidence="1" id="KW-0175">Coiled coil</keyword>
<feature type="coiled-coil region" evidence="1">
    <location>
        <begin position="337"/>
        <end position="417"/>
    </location>
</feature>
<feature type="coiled-coil region" evidence="1">
    <location>
        <begin position="689"/>
        <end position="730"/>
    </location>
</feature>
<accession>A0A9D3SZ74</accession>
<evidence type="ECO:0000313" key="3">
    <source>
        <dbReference type="EMBL" id="KAG7461769.1"/>
    </source>
</evidence>
<feature type="coiled-coil region" evidence="1">
    <location>
        <begin position="461"/>
        <end position="579"/>
    </location>
</feature>
<feature type="coiled-coil region" evidence="1">
    <location>
        <begin position="94"/>
        <end position="301"/>
    </location>
</feature>
<name>A0A9D3SZ74_MEGAT</name>